<protein>
    <submittedName>
        <fullName evidence="1">GAF and ANTAR domain-containing protein</fullName>
    </submittedName>
</protein>
<sequence length="256" mass="27933">MARTREQQLVDTFVSLTDSLVADYDIVDLLQTLVDNATELFDAAAAGIMLADEGQQLEVIASTSERSNFIGLMQLQAGEGPCVEAFTTAQTVSVEDPSEMQRRWPRFAAASAELGYASVHSVPLRLRDTVLGSMNLFRETTGALNADDAIAARALTDVATISILQQRTAEHADHVQAQLQQALDSRVVIEQAKGFLSHTHQVDLDEAFTLLRSTARAHGARIADLARDVVERRVTIPTVDPVGAPPRHQPDRQRLP</sequence>
<organism evidence="1 2">
    <name type="scientific">Curtobacterium aetherium</name>
    <dbReference type="NCBI Taxonomy" id="2841594"/>
    <lineage>
        <taxon>Bacteria</taxon>
        <taxon>Bacillati</taxon>
        <taxon>Actinomycetota</taxon>
        <taxon>Actinomycetes</taxon>
        <taxon>Micrococcales</taxon>
        <taxon>Microbacteriaceae</taxon>
        <taxon>Curtobacterium</taxon>
    </lineage>
</organism>
<proteinExistence type="predicted"/>
<evidence type="ECO:0000313" key="1">
    <source>
        <dbReference type="EMBL" id="QWS32544.1"/>
    </source>
</evidence>
<name>A0ACD1E0V6_9MICO</name>
<gene>
    <name evidence="1" type="ORF">KM842_09595</name>
</gene>
<accession>A0ACD1E0V6</accession>
<reference evidence="1" key="1">
    <citation type="submission" date="2021-06" db="EMBL/GenBank/DDBJ databases">
        <authorList>
            <person name="Ellington A.J."/>
            <person name="Bryan N.C."/>
            <person name="Christner B.C."/>
            <person name="Reisch C.R."/>
        </authorList>
    </citation>
    <scope>NUCLEOTIDE SEQUENCE</scope>
    <source>
        <strain evidence="1">L6-1</strain>
    </source>
</reference>
<keyword evidence="2" id="KW-1185">Reference proteome</keyword>
<dbReference type="EMBL" id="CP076544">
    <property type="protein sequence ID" value="QWS32544.1"/>
    <property type="molecule type" value="Genomic_DNA"/>
</dbReference>
<evidence type="ECO:0000313" key="2">
    <source>
        <dbReference type="Proteomes" id="UP000681794"/>
    </source>
</evidence>
<dbReference type="Proteomes" id="UP000681794">
    <property type="component" value="Chromosome"/>
</dbReference>